<dbReference type="EMBL" id="KV417556">
    <property type="protein sequence ID" value="KZP20263.1"/>
    <property type="molecule type" value="Genomic_DNA"/>
</dbReference>
<name>A0A166IX22_9AGAM</name>
<evidence type="ECO:0000313" key="1">
    <source>
        <dbReference type="EMBL" id="KZP20263.1"/>
    </source>
</evidence>
<sequence length="402" mass="44810">MSPEFPTQPADHFHPMEWIPIEVWRPIFMMACVDDGSTGCSLSRVSKYIHEVSSPFRYYSIGIKGLASALLFVELLERSPDIRITHLLFTNDPRHAYSVVANTSSPIQDNGFAQYVLVMRDWIMTMLPATFNQRYFENATSAEGGQRRDIVREALNGERFSKAANGLLMAAIRAILTSQSKSLLTLSIAYDFTGHKAFELPCLPGLPQLQELTVTIRPFPTDLGAKVFDLLPPLNGMPALRRLNMLGMTSSMLPQEILLECAEHCAELTHVCLPVLGAHNLHALAFSLEATIRVLKARFGSDSESEEQVEAAPKFPLNIVVQADPWEIKPSRSHTLLIPFIRSTVDIHPECLRVHQRAILIDGSAQEQENNWKDRILGGEGGWEPTPNHRQLGVCGTGKVAY</sequence>
<organism evidence="1 2">
    <name type="scientific">Athelia psychrophila</name>
    <dbReference type="NCBI Taxonomy" id="1759441"/>
    <lineage>
        <taxon>Eukaryota</taxon>
        <taxon>Fungi</taxon>
        <taxon>Dikarya</taxon>
        <taxon>Basidiomycota</taxon>
        <taxon>Agaricomycotina</taxon>
        <taxon>Agaricomycetes</taxon>
        <taxon>Agaricomycetidae</taxon>
        <taxon>Atheliales</taxon>
        <taxon>Atheliaceae</taxon>
        <taxon>Athelia</taxon>
    </lineage>
</organism>
<dbReference type="Proteomes" id="UP000076532">
    <property type="component" value="Unassembled WGS sequence"/>
</dbReference>
<gene>
    <name evidence="1" type="ORF">FIBSPDRAFT_861781</name>
</gene>
<evidence type="ECO:0000313" key="2">
    <source>
        <dbReference type="Proteomes" id="UP000076532"/>
    </source>
</evidence>
<reference evidence="1 2" key="1">
    <citation type="journal article" date="2016" name="Mol. Biol. Evol.">
        <title>Comparative Genomics of Early-Diverging Mushroom-Forming Fungi Provides Insights into the Origins of Lignocellulose Decay Capabilities.</title>
        <authorList>
            <person name="Nagy L.G."/>
            <person name="Riley R."/>
            <person name="Tritt A."/>
            <person name="Adam C."/>
            <person name="Daum C."/>
            <person name="Floudas D."/>
            <person name="Sun H."/>
            <person name="Yadav J.S."/>
            <person name="Pangilinan J."/>
            <person name="Larsson K.H."/>
            <person name="Matsuura K."/>
            <person name="Barry K."/>
            <person name="Labutti K."/>
            <person name="Kuo R."/>
            <person name="Ohm R.A."/>
            <person name="Bhattacharya S.S."/>
            <person name="Shirouzu T."/>
            <person name="Yoshinaga Y."/>
            <person name="Martin F.M."/>
            <person name="Grigoriev I.V."/>
            <person name="Hibbett D.S."/>
        </authorList>
    </citation>
    <scope>NUCLEOTIDE SEQUENCE [LARGE SCALE GENOMIC DNA]</scope>
    <source>
        <strain evidence="1 2">CBS 109695</strain>
    </source>
</reference>
<dbReference type="AlphaFoldDB" id="A0A166IX22"/>
<proteinExistence type="predicted"/>
<accession>A0A166IX22</accession>
<protein>
    <submittedName>
        <fullName evidence="1">Uncharacterized protein</fullName>
    </submittedName>
</protein>
<keyword evidence="2" id="KW-1185">Reference proteome</keyword>
<dbReference type="OrthoDB" id="2748701at2759"/>